<evidence type="ECO:0000313" key="2">
    <source>
        <dbReference type="EMBL" id="KAG8178925.1"/>
    </source>
</evidence>
<feature type="signal peptide" evidence="1">
    <location>
        <begin position="1"/>
        <end position="16"/>
    </location>
</feature>
<gene>
    <name evidence="2" type="ORF">JTE90_024900</name>
</gene>
<protein>
    <submittedName>
        <fullName evidence="2">Uncharacterized protein</fullName>
    </submittedName>
</protein>
<evidence type="ECO:0000256" key="1">
    <source>
        <dbReference type="SAM" id="SignalP"/>
    </source>
</evidence>
<dbReference type="EMBL" id="JAFNEN010000658">
    <property type="protein sequence ID" value="KAG8178925.1"/>
    <property type="molecule type" value="Genomic_DNA"/>
</dbReference>
<evidence type="ECO:0000313" key="3">
    <source>
        <dbReference type="Proteomes" id="UP000827092"/>
    </source>
</evidence>
<dbReference type="AlphaFoldDB" id="A0AAV6U5M2"/>
<feature type="chain" id="PRO_5043865660" evidence="1">
    <location>
        <begin position="17"/>
        <end position="127"/>
    </location>
</feature>
<comment type="caution">
    <text evidence="2">The sequence shown here is derived from an EMBL/GenBank/DDBJ whole genome shotgun (WGS) entry which is preliminary data.</text>
</comment>
<keyword evidence="3" id="KW-1185">Reference proteome</keyword>
<name>A0AAV6U5M2_9ARAC</name>
<organism evidence="2 3">
    <name type="scientific">Oedothorax gibbosus</name>
    <dbReference type="NCBI Taxonomy" id="931172"/>
    <lineage>
        <taxon>Eukaryota</taxon>
        <taxon>Metazoa</taxon>
        <taxon>Ecdysozoa</taxon>
        <taxon>Arthropoda</taxon>
        <taxon>Chelicerata</taxon>
        <taxon>Arachnida</taxon>
        <taxon>Araneae</taxon>
        <taxon>Araneomorphae</taxon>
        <taxon>Entelegynae</taxon>
        <taxon>Araneoidea</taxon>
        <taxon>Linyphiidae</taxon>
        <taxon>Erigoninae</taxon>
        <taxon>Oedothorax</taxon>
    </lineage>
</organism>
<dbReference type="Proteomes" id="UP000827092">
    <property type="component" value="Unassembled WGS sequence"/>
</dbReference>
<accession>A0AAV6U5M2</accession>
<keyword evidence="1" id="KW-0732">Signal</keyword>
<proteinExistence type="predicted"/>
<reference evidence="2 3" key="1">
    <citation type="journal article" date="2022" name="Nat. Ecol. Evol.">
        <title>A masculinizing supergene underlies an exaggerated male reproductive morph in a spider.</title>
        <authorList>
            <person name="Hendrickx F."/>
            <person name="De Corte Z."/>
            <person name="Sonet G."/>
            <person name="Van Belleghem S.M."/>
            <person name="Kostlbacher S."/>
            <person name="Vangestel C."/>
        </authorList>
    </citation>
    <scope>NUCLEOTIDE SEQUENCE [LARGE SCALE GENOMIC DNA]</scope>
    <source>
        <strain evidence="2">W744_W776</strain>
    </source>
</reference>
<sequence>MIGVLFVLMFVVISRGQMEMKGMGGFSDMMDSFKGMSAQFEKMKNMKPWYQGPNACFDESYKDVPFGNGNSGPEGSAPFEMCQEMELKRICSARVVIKGQAKERIRTYQCCHGSVGKLVDGWMQCVK</sequence>